<dbReference type="SUPFAM" id="SSF53822">
    <property type="entry name" value="Periplasmic binding protein-like I"/>
    <property type="match status" value="1"/>
</dbReference>
<reference evidence="11" key="1">
    <citation type="submission" date="2025-08" db="UniProtKB">
        <authorList>
            <consortium name="RefSeq"/>
        </authorList>
    </citation>
    <scope>IDENTIFICATION</scope>
    <source>
        <tissue evidence="11">Testes</tissue>
    </source>
</reference>
<evidence type="ECO:0000256" key="7">
    <source>
        <dbReference type="ARBA" id="ARBA00023180"/>
    </source>
</evidence>
<dbReference type="PANTHER" id="PTHR10519:SF20">
    <property type="entry name" value="G-PROTEIN COUPLED RECEPTOR 156-RELATED"/>
    <property type="match status" value="1"/>
</dbReference>
<evidence type="ECO:0000256" key="1">
    <source>
        <dbReference type="ARBA" id="ARBA00004141"/>
    </source>
</evidence>
<gene>
    <name evidence="11" type="primary">LOC102801645</name>
</gene>
<keyword evidence="2" id="KW-0812">Transmembrane</keyword>
<comment type="subcellular location">
    <subcellularLocation>
        <location evidence="1">Membrane</location>
        <topology evidence="1">Multi-pass membrane protein</topology>
    </subcellularLocation>
</comment>
<evidence type="ECO:0000259" key="9">
    <source>
        <dbReference type="Pfam" id="PF01094"/>
    </source>
</evidence>
<keyword evidence="4" id="KW-0297">G-protein coupled receptor</keyword>
<evidence type="ECO:0000256" key="5">
    <source>
        <dbReference type="ARBA" id="ARBA00023136"/>
    </source>
</evidence>
<evidence type="ECO:0000256" key="4">
    <source>
        <dbReference type="ARBA" id="ARBA00023040"/>
    </source>
</evidence>
<dbReference type="InterPro" id="IPR001828">
    <property type="entry name" value="ANF_lig-bd_rcpt"/>
</dbReference>
<evidence type="ECO:0000256" key="2">
    <source>
        <dbReference type="ARBA" id="ARBA00022692"/>
    </source>
</evidence>
<keyword evidence="8" id="KW-0807">Transducer</keyword>
<dbReference type="Gene3D" id="3.40.50.2300">
    <property type="match status" value="2"/>
</dbReference>
<dbReference type="InterPro" id="IPR002455">
    <property type="entry name" value="GPCR3_GABA-B"/>
</dbReference>
<evidence type="ECO:0000256" key="8">
    <source>
        <dbReference type="ARBA" id="ARBA00023224"/>
    </source>
</evidence>
<dbReference type="PANTHER" id="PTHR10519">
    <property type="entry name" value="GABA-B RECEPTOR"/>
    <property type="match status" value="1"/>
</dbReference>
<dbReference type="InterPro" id="IPR000337">
    <property type="entry name" value="GPCR_3"/>
</dbReference>
<keyword evidence="5" id="KW-0472">Membrane</keyword>
<protein>
    <submittedName>
        <fullName evidence="11">Gamma-aminobutyric acid type B receptor subunit 1-like</fullName>
    </submittedName>
</protein>
<keyword evidence="6" id="KW-0675">Receptor</keyword>
<keyword evidence="10" id="KW-1185">Reference proteome</keyword>
<dbReference type="Proteomes" id="UP000694865">
    <property type="component" value="Unplaced"/>
</dbReference>
<accession>A0ABM0MHP6</accession>
<keyword evidence="3" id="KW-1133">Transmembrane helix</keyword>
<feature type="domain" description="Receptor ligand binding region" evidence="9">
    <location>
        <begin position="3"/>
        <end position="137"/>
    </location>
</feature>
<dbReference type="PRINTS" id="PR00248">
    <property type="entry name" value="GPCRMGR"/>
</dbReference>
<keyword evidence="7" id="KW-0325">Glycoprotein</keyword>
<dbReference type="InterPro" id="IPR028082">
    <property type="entry name" value="Peripla_BP_I"/>
</dbReference>
<dbReference type="RefSeq" id="XP_006819537.1">
    <property type="nucleotide sequence ID" value="XM_006819474.1"/>
</dbReference>
<organism evidence="10 11">
    <name type="scientific">Saccoglossus kowalevskii</name>
    <name type="common">Acorn worm</name>
    <dbReference type="NCBI Taxonomy" id="10224"/>
    <lineage>
        <taxon>Eukaryota</taxon>
        <taxon>Metazoa</taxon>
        <taxon>Hemichordata</taxon>
        <taxon>Enteropneusta</taxon>
        <taxon>Harrimaniidae</taxon>
        <taxon>Saccoglossus</taxon>
    </lineage>
</organism>
<evidence type="ECO:0000256" key="6">
    <source>
        <dbReference type="ARBA" id="ARBA00023170"/>
    </source>
</evidence>
<dbReference type="PRINTS" id="PR01176">
    <property type="entry name" value="GABABRECEPTR"/>
</dbReference>
<sequence>MAIGGGCSVSTAPVAAFSHLFNVIQVSYASSTPQLSNKLNYPLFFRTKSSDVDQNIGRIAIMKYYGWKRAATLYQDDMYFVMVIHDMIRRMQINGIKLLASLALSNDPFSVLKIIQETDARIIIVHAYENYSRVLFCE</sequence>
<evidence type="ECO:0000256" key="3">
    <source>
        <dbReference type="ARBA" id="ARBA00022989"/>
    </source>
</evidence>
<proteinExistence type="predicted"/>
<name>A0ABM0MHP6_SACKO</name>
<feature type="non-terminal residue" evidence="11">
    <location>
        <position position="138"/>
    </location>
</feature>
<evidence type="ECO:0000313" key="11">
    <source>
        <dbReference type="RefSeq" id="XP_006819537.1"/>
    </source>
</evidence>
<dbReference type="GeneID" id="102801645"/>
<dbReference type="Pfam" id="PF01094">
    <property type="entry name" value="ANF_receptor"/>
    <property type="match status" value="1"/>
</dbReference>
<evidence type="ECO:0000313" key="10">
    <source>
        <dbReference type="Proteomes" id="UP000694865"/>
    </source>
</evidence>